<dbReference type="RefSeq" id="WP_129864707.1">
    <property type="nucleotide sequence ID" value="NZ_RYUM01000023.1"/>
</dbReference>
<dbReference type="InterPro" id="IPR041657">
    <property type="entry name" value="HTH_17"/>
</dbReference>
<dbReference type="Proteomes" id="UP000291187">
    <property type="component" value="Unassembled WGS sequence"/>
</dbReference>
<sequence>MSVGTRYVPPLTTRQAAKYLGVSEATMRRWRDNRRGPDWIRYEDSVYRYKISDLEAYMKRWKGKQ</sequence>
<gene>
    <name evidence="2" type="ORF">PG2071B_1555</name>
</gene>
<protein>
    <submittedName>
        <fullName evidence="2">Helix-turn-helix domain-containing protein</fullName>
    </submittedName>
</protein>
<name>A0A4Q5A5A6_9BIFI</name>
<comment type="caution">
    <text evidence="2">The sequence shown here is derived from an EMBL/GenBank/DDBJ whole genome shotgun (WGS) entry which is preliminary data.</text>
</comment>
<reference evidence="2 3" key="1">
    <citation type="submission" date="2018-12" db="EMBL/GenBank/DDBJ databases">
        <title>Unveiling genomic diversity among members of the Bifidobacterium pseudolongum species, a widely distributed gut commensal of the animal kingdom.</title>
        <authorList>
            <person name="Lugli G.A."/>
            <person name="Duranti S."/>
            <person name="Albert K."/>
            <person name="Mancabelli L."/>
            <person name="Napoli S."/>
            <person name="Viappiani A."/>
            <person name="Anzalone R."/>
            <person name="Longhi G."/>
            <person name="Milani C."/>
            <person name="Turroni F."/>
            <person name="Alessandri G."/>
            <person name="Sela D.A."/>
            <person name="Van Sinderen D."/>
            <person name="Ventura M."/>
        </authorList>
    </citation>
    <scope>NUCLEOTIDE SEQUENCE [LARGE SCALE GENOMIC DNA]</scope>
    <source>
        <strain evidence="2 3">2071B</strain>
    </source>
</reference>
<evidence type="ECO:0000313" key="2">
    <source>
        <dbReference type="EMBL" id="RYQ16978.1"/>
    </source>
</evidence>
<evidence type="ECO:0000259" key="1">
    <source>
        <dbReference type="Pfam" id="PF12728"/>
    </source>
</evidence>
<feature type="domain" description="Helix-turn-helix" evidence="1">
    <location>
        <begin position="11"/>
        <end position="60"/>
    </location>
</feature>
<organism evidence="2 3">
    <name type="scientific">Bifidobacterium pseudolongum subsp. globosum</name>
    <dbReference type="NCBI Taxonomy" id="1690"/>
    <lineage>
        <taxon>Bacteria</taxon>
        <taxon>Bacillati</taxon>
        <taxon>Actinomycetota</taxon>
        <taxon>Actinomycetes</taxon>
        <taxon>Bifidobacteriales</taxon>
        <taxon>Bifidobacteriaceae</taxon>
        <taxon>Bifidobacterium</taxon>
    </lineage>
</organism>
<accession>A0A4Q5A5A6</accession>
<evidence type="ECO:0000313" key="3">
    <source>
        <dbReference type="Proteomes" id="UP000291187"/>
    </source>
</evidence>
<dbReference type="SUPFAM" id="SSF46955">
    <property type="entry name" value="Putative DNA-binding domain"/>
    <property type="match status" value="1"/>
</dbReference>
<dbReference type="EMBL" id="RYUM01000023">
    <property type="protein sequence ID" value="RYQ16978.1"/>
    <property type="molecule type" value="Genomic_DNA"/>
</dbReference>
<dbReference type="Pfam" id="PF12728">
    <property type="entry name" value="HTH_17"/>
    <property type="match status" value="1"/>
</dbReference>
<dbReference type="Gene3D" id="1.10.1660.10">
    <property type="match status" value="1"/>
</dbReference>
<dbReference type="AlphaFoldDB" id="A0A4Q5A5A6"/>
<proteinExistence type="predicted"/>
<dbReference type="InterPro" id="IPR009061">
    <property type="entry name" value="DNA-bd_dom_put_sf"/>
</dbReference>